<gene>
    <name evidence="2" type="primary">LOC142165925</name>
</gene>
<sequence>MAVTDQDDSIGVETTATITPTGTGFDPSDPLYLHPSDNSGAMLVSTAYDRIGYRSWRKSVLRGLSVKNKLGFINGECRQPNPSSPQFRQWERCDNIVTSWILNSLSKEIADSVEYANDVVEIWKELEDSYEQTNGARLYQILKEINDLSQGTLDITTYYTKLKKLWKELATLNKRNQYNCICNCGAKESMYKAEQDRKLIQFLMGLNEIYTVVQESIFMMNPLPNLVQAFSLLVQDEKQREIRPTNHLTVDSASLNVSASGQSSLKTNFPTDNNYHDISRGRLICDYCKRPGHSKDRCYKLRGYPQNNQNSTQNFNPRQFSNNHTYGQGQGPRYNNKGKRVVASVQGVTDENTVGKEIESKAQDNGRNVNLTEEQYGQLASLLKQFHGRNGDVGKSLGRSYSYSINAANFAGMIVCTTCIDFGKLSCKCFESKTDTWILDSGASNHMTFNKIPNV</sequence>
<dbReference type="Proteomes" id="UP000790787">
    <property type="component" value="Chromosome 11"/>
</dbReference>
<evidence type="ECO:0000313" key="1">
    <source>
        <dbReference type="Proteomes" id="UP000790787"/>
    </source>
</evidence>
<evidence type="ECO:0000313" key="2">
    <source>
        <dbReference type="RefSeq" id="XP_075080416.1"/>
    </source>
</evidence>
<organism evidence="1 2">
    <name type="scientific">Nicotiana tabacum</name>
    <name type="common">Common tobacco</name>
    <dbReference type="NCBI Taxonomy" id="4097"/>
    <lineage>
        <taxon>Eukaryota</taxon>
        <taxon>Viridiplantae</taxon>
        <taxon>Streptophyta</taxon>
        <taxon>Embryophyta</taxon>
        <taxon>Tracheophyta</taxon>
        <taxon>Spermatophyta</taxon>
        <taxon>Magnoliopsida</taxon>
        <taxon>eudicotyledons</taxon>
        <taxon>Gunneridae</taxon>
        <taxon>Pentapetalae</taxon>
        <taxon>asterids</taxon>
        <taxon>lamiids</taxon>
        <taxon>Solanales</taxon>
        <taxon>Solanaceae</taxon>
        <taxon>Nicotianoideae</taxon>
        <taxon>Nicotianeae</taxon>
        <taxon>Nicotiana</taxon>
    </lineage>
</organism>
<accession>A0AC58S609</accession>
<protein>
    <submittedName>
        <fullName evidence="2">Uncharacterized protein LOC142165925</fullName>
    </submittedName>
</protein>
<dbReference type="RefSeq" id="XP_075080416.1">
    <property type="nucleotide sequence ID" value="XM_075224315.1"/>
</dbReference>
<name>A0AC58S609_TOBAC</name>
<keyword evidence="1" id="KW-1185">Reference proteome</keyword>
<reference evidence="2" key="2">
    <citation type="submission" date="2025-08" db="UniProtKB">
        <authorList>
            <consortium name="RefSeq"/>
        </authorList>
    </citation>
    <scope>IDENTIFICATION</scope>
    <source>
        <tissue evidence="2">Leaf</tissue>
    </source>
</reference>
<proteinExistence type="predicted"/>
<reference evidence="1" key="1">
    <citation type="journal article" date="2014" name="Nat. Commun.">
        <title>The tobacco genome sequence and its comparison with those of tomato and potato.</title>
        <authorList>
            <person name="Sierro N."/>
            <person name="Battey J.N."/>
            <person name="Ouadi S."/>
            <person name="Bakaher N."/>
            <person name="Bovet L."/>
            <person name="Willig A."/>
            <person name="Goepfert S."/>
            <person name="Peitsch M.C."/>
            <person name="Ivanov N.V."/>
        </authorList>
    </citation>
    <scope>NUCLEOTIDE SEQUENCE [LARGE SCALE GENOMIC DNA]</scope>
</reference>